<gene>
    <name evidence="3" type="primary">pglJ</name>
    <name evidence="3" type="ORF">LF1_35520</name>
</gene>
<keyword evidence="3" id="KW-0808">Transferase</keyword>
<evidence type="ECO:0000259" key="1">
    <source>
        <dbReference type="Pfam" id="PF00534"/>
    </source>
</evidence>
<organism evidence="3 4">
    <name type="scientific">Rubripirellula obstinata</name>
    <dbReference type="NCBI Taxonomy" id="406547"/>
    <lineage>
        <taxon>Bacteria</taxon>
        <taxon>Pseudomonadati</taxon>
        <taxon>Planctomycetota</taxon>
        <taxon>Planctomycetia</taxon>
        <taxon>Pirellulales</taxon>
        <taxon>Pirellulaceae</taxon>
        <taxon>Rubripirellula</taxon>
    </lineage>
</organism>
<dbReference type="SUPFAM" id="SSF53756">
    <property type="entry name" value="UDP-Glycosyltransferase/glycogen phosphorylase"/>
    <property type="match status" value="1"/>
</dbReference>
<dbReference type="AlphaFoldDB" id="A0A5B1CN58"/>
<evidence type="ECO:0000313" key="4">
    <source>
        <dbReference type="Proteomes" id="UP000322699"/>
    </source>
</evidence>
<comment type="caution">
    <text evidence="3">The sequence shown here is derived from an EMBL/GenBank/DDBJ whole genome shotgun (WGS) entry which is preliminary data.</text>
</comment>
<dbReference type="PANTHER" id="PTHR12526">
    <property type="entry name" value="GLYCOSYLTRANSFERASE"/>
    <property type="match status" value="1"/>
</dbReference>
<dbReference type="Pfam" id="PF13439">
    <property type="entry name" value="Glyco_transf_4"/>
    <property type="match status" value="1"/>
</dbReference>
<dbReference type="Gene3D" id="3.40.50.2000">
    <property type="entry name" value="Glycogen Phosphorylase B"/>
    <property type="match status" value="2"/>
</dbReference>
<protein>
    <submittedName>
        <fullName evidence="3">N-acetylgalactosamine-N, N'-diacetylbacillosaminyl-diphospho-undecaprenol 4-alpha-N-acetylgalactosaminyltransferase</fullName>
        <ecNumber evidence="3">2.4.1.291</ecNumber>
    </submittedName>
</protein>
<keyword evidence="4" id="KW-1185">Reference proteome</keyword>
<dbReference type="EC" id="2.4.1.291" evidence="3"/>
<dbReference type="EMBL" id="VRLW01000001">
    <property type="protein sequence ID" value="KAA1261010.1"/>
    <property type="molecule type" value="Genomic_DNA"/>
</dbReference>
<dbReference type="InterPro" id="IPR028098">
    <property type="entry name" value="Glyco_trans_4-like_N"/>
</dbReference>
<sequence>MKKDDRPVVCQVLHSLSVGGAEVLAREFAVNAASQFKTVFLCLDSIGEIGEGLIREGFTVECFGRKPGLDRSLISKTGKFFAEQNVQLIHAHQYTPFVYASLGRMRRRGLRLWNSYPPILMTEHGRHYPDIRKPKRVLANKFLFRKQDRCVAVGEQVKKALIENEGLSPARIDVIYNGVDVDQFQKSATDRCAARAELGLSDQDVAVFQIARLNALKDHATAIDAWHFLNNDPHIHLFIIGDGELADDVRQQISALSLQDQVHMLGVRHDVPRIIHAADILLLTSVSEGIPLTLIEAMAASLPCVATIAGGIPEVIINQETGLLAPIGDASKVADCMRTLSQDAAMRTSFGRAGRERAESVFSAAKMHNSYHQAYRKMIAGSTTSQSKVTE</sequence>
<evidence type="ECO:0000313" key="3">
    <source>
        <dbReference type="EMBL" id="KAA1261010.1"/>
    </source>
</evidence>
<keyword evidence="3" id="KW-0328">Glycosyltransferase</keyword>
<dbReference type="Pfam" id="PF00534">
    <property type="entry name" value="Glycos_transf_1"/>
    <property type="match status" value="1"/>
</dbReference>
<feature type="domain" description="Glycosyltransferase subfamily 4-like N-terminal" evidence="2">
    <location>
        <begin position="18"/>
        <end position="183"/>
    </location>
</feature>
<name>A0A5B1CN58_9BACT</name>
<reference evidence="3 4" key="1">
    <citation type="submission" date="2019-08" db="EMBL/GenBank/DDBJ databases">
        <title>Deep-cultivation of Planctomycetes and their phenomic and genomic characterization uncovers novel biology.</title>
        <authorList>
            <person name="Wiegand S."/>
            <person name="Jogler M."/>
            <person name="Boedeker C."/>
            <person name="Pinto D."/>
            <person name="Vollmers J."/>
            <person name="Rivas-Marin E."/>
            <person name="Kohn T."/>
            <person name="Peeters S.H."/>
            <person name="Heuer A."/>
            <person name="Rast P."/>
            <person name="Oberbeckmann S."/>
            <person name="Bunk B."/>
            <person name="Jeske O."/>
            <person name="Meyerdierks A."/>
            <person name="Storesund J.E."/>
            <person name="Kallscheuer N."/>
            <person name="Luecker S."/>
            <person name="Lage O.M."/>
            <person name="Pohl T."/>
            <person name="Merkel B.J."/>
            <person name="Hornburger P."/>
            <person name="Mueller R.-W."/>
            <person name="Bruemmer F."/>
            <person name="Labrenz M."/>
            <person name="Spormann A.M."/>
            <person name="Op Den Camp H."/>
            <person name="Overmann J."/>
            <person name="Amann R."/>
            <person name="Jetten M.S.M."/>
            <person name="Mascher T."/>
            <person name="Medema M.H."/>
            <person name="Devos D.P."/>
            <person name="Kaster A.-K."/>
            <person name="Ovreas L."/>
            <person name="Rohde M."/>
            <person name="Galperin M.Y."/>
            <person name="Jogler C."/>
        </authorList>
    </citation>
    <scope>NUCLEOTIDE SEQUENCE [LARGE SCALE GENOMIC DNA]</scope>
    <source>
        <strain evidence="3 4">LF1</strain>
    </source>
</reference>
<proteinExistence type="predicted"/>
<dbReference type="InterPro" id="IPR001296">
    <property type="entry name" value="Glyco_trans_1"/>
</dbReference>
<feature type="domain" description="Glycosyl transferase family 1" evidence="1">
    <location>
        <begin position="194"/>
        <end position="357"/>
    </location>
</feature>
<dbReference type="Proteomes" id="UP000322699">
    <property type="component" value="Unassembled WGS sequence"/>
</dbReference>
<dbReference type="GO" id="GO:0016757">
    <property type="term" value="F:glycosyltransferase activity"/>
    <property type="evidence" value="ECO:0007669"/>
    <property type="project" value="UniProtKB-KW"/>
</dbReference>
<dbReference type="RefSeq" id="WP_068264134.1">
    <property type="nucleotide sequence ID" value="NZ_LWSK01000055.1"/>
</dbReference>
<accession>A0A5B1CN58</accession>
<evidence type="ECO:0000259" key="2">
    <source>
        <dbReference type="Pfam" id="PF13439"/>
    </source>
</evidence>